<gene>
    <name evidence="15" type="ORF">SAMN04488523_104335</name>
</gene>
<feature type="domain" description="Response regulatory" evidence="13">
    <location>
        <begin position="356"/>
        <end position="466"/>
    </location>
</feature>
<evidence type="ECO:0000313" key="15">
    <source>
        <dbReference type="EMBL" id="SFE05425.1"/>
    </source>
</evidence>
<evidence type="ECO:0000256" key="10">
    <source>
        <dbReference type="ARBA" id="ARBA00022840"/>
    </source>
</evidence>
<dbReference type="NCBIfam" id="TIGR00229">
    <property type="entry name" value="sensory_box"/>
    <property type="match status" value="1"/>
</dbReference>
<reference evidence="15 16" key="1">
    <citation type="submission" date="2016-10" db="EMBL/GenBank/DDBJ databases">
        <authorList>
            <person name="de Groot N.N."/>
        </authorList>
    </citation>
    <scope>NUCLEOTIDE SEQUENCE [LARGE SCALE GENOMIC DNA]</scope>
    <source>
        <strain evidence="15 16">DSM 11443</strain>
    </source>
</reference>
<proteinExistence type="predicted"/>
<dbReference type="InterPro" id="IPR013655">
    <property type="entry name" value="PAS_fold_3"/>
</dbReference>
<dbReference type="InterPro" id="IPR000014">
    <property type="entry name" value="PAS"/>
</dbReference>
<evidence type="ECO:0000256" key="4">
    <source>
        <dbReference type="ARBA" id="ARBA00022630"/>
    </source>
</evidence>
<dbReference type="CDD" id="cd00130">
    <property type="entry name" value="PAS"/>
    <property type="match status" value="1"/>
</dbReference>
<feature type="domain" description="PAC" evidence="14">
    <location>
        <begin position="85"/>
        <end position="137"/>
    </location>
</feature>
<dbReference type="SUPFAM" id="SSF55785">
    <property type="entry name" value="PYP-like sensor domain (PAS domain)"/>
    <property type="match status" value="1"/>
</dbReference>
<dbReference type="AlphaFoldDB" id="A0A1I1XDJ4"/>
<dbReference type="PROSITE" id="PS50113">
    <property type="entry name" value="PAC"/>
    <property type="match status" value="1"/>
</dbReference>
<evidence type="ECO:0000256" key="7">
    <source>
        <dbReference type="ARBA" id="ARBA00022737"/>
    </source>
</evidence>
<dbReference type="EC" id="2.7.13.3" evidence="2"/>
<evidence type="ECO:0000256" key="11">
    <source>
        <dbReference type="ARBA" id="ARBA00023026"/>
    </source>
</evidence>
<evidence type="ECO:0000256" key="9">
    <source>
        <dbReference type="ARBA" id="ARBA00022777"/>
    </source>
</evidence>
<evidence type="ECO:0000313" key="16">
    <source>
        <dbReference type="Proteomes" id="UP000198977"/>
    </source>
</evidence>
<dbReference type="SMART" id="SM00911">
    <property type="entry name" value="HWE_HK"/>
    <property type="match status" value="1"/>
</dbReference>
<name>A0A1I1XDJ4_9RHOB</name>
<dbReference type="InterPro" id="IPR011006">
    <property type="entry name" value="CheY-like_superfamily"/>
</dbReference>
<dbReference type="InterPro" id="IPR036890">
    <property type="entry name" value="HATPase_C_sf"/>
</dbReference>
<dbReference type="GO" id="GO:0005524">
    <property type="term" value="F:ATP binding"/>
    <property type="evidence" value="ECO:0007669"/>
    <property type="project" value="UniProtKB-KW"/>
</dbReference>
<dbReference type="InterPro" id="IPR011102">
    <property type="entry name" value="Sig_transdc_His_kinase_HWE"/>
</dbReference>
<evidence type="ECO:0000259" key="13">
    <source>
        <dbReference type="PROSITE" id="PS50110"/>
    </source>
</evidence>
<dbReference type="GO" id="GO:0000160">
    <property type="term" value="P:phosphorelay signal transduction system"/>
    <property type="evidence" value="ECO:0007669"/>
    <property type="project" value="InterPro"/>
</dbReference>
<evidence type="ECO:0000256" key="12">
    <source>
        <dbReference type="PROSITE-ProRule" id="PRU00169"/>
    </source>
</evidence>
<dbReference type="STRING" id="74348.SAMN04488523_104335"/>
<evidence type="ECO:0000256" key="3">
    <source>
        <dbReference type="ARBA" id="ARBA00022553"/>
    </source>
</evidence>
<keyword evidence="10" id="KW-0067">ATP-binding</keyword>
<keyword evidence="5" id="KW-0288">FMN</keyword>
<evidence type="ECO:0000256" key="8">
    <source>
        <dbReference type="ARBA" id="ARBA00022741"/>
    </source>
</evidence>
<comment type="catalytic activity">
    <reaction evidence="1">
        <text>ATP + protein L-histidine = ADP + protein N-phospho-L-histidine.</text>
        <dbReference type="EC" id="2.7.13.3"/>
    </reaction>
</comment>
<dbReference type="InterPro" id="IPR001789">
    <property type="entry name" value="Sig_transdc_resp-reg_receiver"/>
</dbReference>
<dbReference type="Pfam" id="PF07536">
    <property type="entry name" value="HWE_HK"/>
    <property type="match status" value="1"/>
</dbReference>
<keyword evidence="8" id="KW-0547">Nucleotide-binding</keyword>
<dbReference type="InterPro" id="IPR035965">
    <property type="entry name" value="PAS-like_dom_sf"/>
</dbReference>
<keyword evidence="16" id="KW-1185">Reference proteome</keyword>
<dbReference type="SUPFAM" id="SSF55874">
    <property type="entry name" value="ATPase domain of HSP90 chaperone/DNA topoisomerase II/histidine kinase"/>
    <property type="match status" value="1"/>
</dbReference>
<keyword evidence="3 12" id="KW-0597">Phosphoprotein</keyword>
<keyword evidence="11" id="KW-0843">Virulence</keyword>
<feature type="modified residue" description="4-aspartylphosphate" evidence="12">
    <location>
        <position position="405"/>
    </location>
</feature>
<evidence type="ECO:0000256" key="1">
    <source>
        <dbReference type="ARBA" id="ARBA00000085"/>
    </source>
</evidence>
<dbReference type="SUPFAM" id="SSF52172">
    <property type="entry name" value="CheY-like"/>
    <property type="match status" value="1"/>
</dbReference>
<dbReference type="PANTHER" id="PTHR41523:SF8">
    <property type="entry name" value="ETHYLENE RESPONSE SENSOR PROTEIN"/>
    <property type="match status" value="1"/>
</dbReference>
<accession>A0A1I1XDJ4</accession>
<evidence type="ECO:0000259" key="14">
    <source>
        <dbReference type="PROSITE" id="PS50113"/>
    </source>
</evidence>
<keyword evidence="9" id="KW-0418">Kinase</keyword>
<dbReference type="Gene3D" id="3.30.450.20">
    <property type="entry name" value="PAS domain"/>
    <property type="match status" value="1"/>
</dbReference>
<evidence type="ECO:0000256" key="2">
    <source>
        <dbReference type="ARBA" id="ARBA00012438"/>
    </source>
</evidence>
<dbReference type="EMBL" id="FOMW01000004">
    <property type="protein sequence ID" value="SFE05425.1"/>
    <property type="molecule type" value="Genomic_DNA"/>
</dbReference>
<evidence type="ECO:0000256" key="6">
    <source>
        <dbReference type="ARBA" id="ARBA00022679"/>
    </source>
</evidence>
<dbReference type="Gene3D" id="3.30.565.10">
    <property type="entry name" value="Histidine kinase-like ATPase, C-terminal domain"/>
    <property type="match status" value="1"/>
</dbReference>
<dbReference type="PANTHER" id="PTHR41523">
    <property type="entry name" value="TWO-COMPONENT SYSTEM SENSOR PROTEIN"/>
    <property type="match status" value="1"/>
</dbReference>
<protein>
    <recommendedName>
        <fullName evidence="2">histidine kinase</fullName>
        <ecNumber evidence="2">2.7.13.3</ecNumber>
    </recommendedName>
</protein>
<keyword evidence="7" id="KW-0677">Repeat</keyword>
<sequence>MNEFSPQSDRGDHLDLLLATSEIGIWELDVATGKALRNLRHDQIFGHEELLDEWSGDIFLAYVHAEHRKRIGSLLANSVNGGQPWSFEAPIRRADGVDRWISAKGMPKFSEDGQVTKLIGHVIDITQTKHNEDRLKLLSKELNHRVANTFTIMNSMIRHGAKETTSVEEFAEGLMNRLASLARSNRVLIANEAERSSLQEIIRVELDAFANWQQRVIVNGSGPVWFSGPASEALALIFHELLTNAVKHGALSNTDGNVTVNITRTSGQETYIDWVERGGPATSVEPHSGIGSTILRNAMRDEGKVTLDFAPGGLNCHIVVNESFQREVKHPSIAPQQLSTVEQSATDTTALLSGKRVLIVEDDPIIGLDISEILLAAGARPIGPCRNVASALKAIGDLPDAALLDINLGSETSESVALRLAEMAIPFITLSGQLETGGLDDQYANAPRISKPFGEAELLLCLTKILQ</sequence>
<dbReference type="SMART" id="SM00448">
    <property type="entry name" value="REC"/>
    <property type="match status" value="1"/>
</dbReference>
<keyword evidence="4" id="KW-0285">Flavoprotein</keyword>
<evidence type="ECO:0000256" key="5">
    <source>
        <dbReference type="ARBA" id="ARBA00022643"/>
    </source>
</evidence>
<dbReference type="GO" id="GO:0004673">
    <property type="term" value="F:protein histidine kinase activity"/>
    <property type="evidence" value="ECO:0007669"/>
    <property type="project" value="UniProtKB-EC"/>
</dbReference>
<dbReference type="Gene3D" id="3.40.50.2300">
    <property type="match status" value="1"/>
</dbReference>
<organism evidence="15 16">
    <name type="scientific">Sulfitobacter brevis</name>
    <dbReference type="NCBI Taxonomy" id="74348"/>
    <lineage>
        <taxon>Bacteria</taxon>
        <taxon>Pseudomonadati</taxon>
        <taxon>Pseudomonadota</taxon>
        <taxon>Alphaproteobacteria</taxon>
        <taxon>Rhodobacterales</taxon>
        <taxon>Roseobacteraceae</taxon>
        <taxon>Sulfitobacter</taxon>
    </lineage>
</organism>
<dbReference type="PROSITE" id="PS50110">
    <property type="entry name" value="RESPONSE_REGULATORY"/>
    <property type="match status" value="1"/>
</dbReference>
<dbReference type="InterPro" id="IPR000700">
    <property type="entry name" value="PAS-assoc_C"/>
</dbReference>
<keyword evidence="6" id="KW-0808">Transferase</keyword>
<dbReference type="RefSeq" id="WP_177209440.1">
    <property type="nucleotide sequence ID" value="NZ_FOMW01000004.1"/>
</dbReference>
<dbReference type="Pfam" id="PF08447">
    <property type="entry name" value="PAS_3"/>
    <property type="match status" value="1"/>
</dbReference>
<dbReference type="Proteomes" id="UP000198977">
    <property type="component" value="Unassembled WGS sequence"/>
</dbReference>